<dbReference type="Pfam" id="PF09388">
    <property type="entry name" value="SpoOE-like"/>
    <property type="match status" value="1"/>
</dbReference>
<gene>
    <name evidence="1" type="ORF">OMP38_05745</name>
</gene>
<dbReference type="AlphaFoldDB" id="A0A9X4KF20"/>
<dbReference type="Gene3D" id="4.10.280.10">
    <property type="entry name" value="Helix-loop-helix DNA-binding domain"/>
    <property type="match status" value="1"/>
</dbReference>
<dbReference type="Proteomes" id="UP001153387">
    <property type="component" value="Unassembled WGS sequence"/>
</dbReference>
<dbReference type="InterPro" id="IPR037208">
    <property type="entry name" value="Spo0E-like_sf"/>
</dbReference>
<dbReference type="SUPFAM" id="SSF140500">
    <property type="entry name" value="BAS1536-like"/>
    <property type="match status" value="1"/>
</dbReference>
<dbReference type="EMBL" id="JAPDHZ010000002">
    <property type="protein sequence ID" value="MDG0790404.1"/>
    <property type="molecule type" value="Genomic_DNA"/>
</dbReference>
<dbReference type="GO" id="GO:0043937">
    <property type="term" value="P:regulation of sporulation"/>
    <property type="evidence" value="ECO:0007669"/>
    <property type="project" value="InterPro"/>
</dbReference>
<evidence type="ECO:0000313" key="1">
    <source>
        <dbReference type="EMBL" id="MDG0790404.1"/>
    </source>
</evidence>
<keyword evidence="2" id="KW-1185">Reference proteome</keyword>
<dbReference type="InterPro" id="IPR036638">
    <property type="entry name" value="HLH_DNA-bd_sf"/>
</dbReference>
<comment type="caution">
    <text evidence="1">The sequence shown here is derived from an EMBL/GenBank/DDBJ whole genome shotgun (WGS) entry which is preliminary data.</text>
</comment>
<evidence type="ECO:0000313" key="2">
    <source>
        <dbReference type="Proteomes" id="UP001153387"/>
    </source>
</evidence>
<reference evidence="1 2" key="1">
    <citation type="submission" date="2022-10" db="EMBL/GenBank/DDBJ databases">
        <title>Comparative genomic analysis of Cohnella hashimotonis sp. nov., isolated from the International Space Station.</title>
        <authorList>
            <person name="Simpson A."/>
            <person name="Venkateswaran K."/>
        </authorList>
    </citation>
    <scope>NUCLEOTIDE SEQUENCE [LARGE SCALE GENOMIC DNA]</scope>
    <source>
        <strain evidence="1 2">DSM 18997</strain>
    </source>
</reference>
<protein>
    <submittedName>
        <fullName evidence="1">Aspartyl-phosphate phosphatase Spo0E family protein</fullName>
    </submittedName>
</protein>
<dbReference type="GO" id="GO:0046983">
    <property type="term" value="F:protein dimerization activity"/>
    <property type="evidence" value="ECO:0007669"/>
    <property type="project" value="InterPro"/>
</dbReference>
<proteinExistence type="predicted"/>
<dbReference type="RefSeq" id="WP_277564239.1">
    <property type="nucleotide sequence ID" value="NZ_JAPDHZ010000002.1"/>
</dbReference>
<dbReference type="InterPro" id="IPR018540">
    <property type="entry name" value="Spo0E-like"/>
</dbReference>
<name>A0A9X4KF20_9BACL</name>
<accession>A0A9X4KF20</accession>
<organism evidence="1 2">
    <name type="scientific">Cohnella ginsengisoli</name>
    <dbReference type="NCBI Taxonomy" id="425004"/>
    <lineage>
        <taxon>Bacteria</taxon>
        <taxon>Bacillati</taxon>
        <taxon>Bacillota</taxon>
        <taxon>Bacilli</taxon>
        <taxon>Bacillales</taxon>
        <taxon>Paenibacillaceae</taxon>
        <taxon>Cohnella</taxon>
    </lineage>
</organism>
<sequence>MATVSNHSLDPAQPAPWVSARNAYSEVGAPPSYNDRSLIEEIDLLRRRMAETFLREDSFTAEPVMEISRMLDVKINEYMRLSYLAR</sequence>